<evidence type="ECO:0000256" key="1">
    <source>
        <dbReference type="ARBA" id="ARBA00009899"/>
    </source>
</evidence>
<evidence type="ECO:0000256" key="5">
    <source>
        <dbReference type="ARBA" id="ARBA00041523"/>
    </source>
</evidence>
<evidence type="ECO:0000256" key="4">
    <source>
        <dbReference type="ARBA" id="ARBA00022679"/>
    </source>
</evidence>
<dbReference type="GO" id="GO:0004364">
    <property type="term" value="F:glutathione transferase activity"/>
    <property type="evidence" value="ECO:0007669"/>
    <property type="project" value="UniProtKB-EC"/>
</dbReference>
<dbReference type="Pfam" id="PF13417">
    <property type="entry name" value="GST_N_3"/>
    <property type="match status" value="1"/>
</dbReference>
<gene>
    <name evidence="9" type="ORF">CLUMA_CG010889</name>
</gene>
<dbReference type="Gene3D" id="3.40.30.10">
    <property type="entry name" value="Glutaredoxin"/>
    <property type="match status" value="1"/>
</dbReference>
<comment type="similarity">
    <text evidence="1">Belongs to the GST superfamily. Theta family.</text>
</comment>
<evidence type="ECO:0000313" key="10">
    <source>
        <dbReference type="Proteomes" id="UP000183832"/>
    </source>
</evidence>
<comment type="subunit">
    <text evidence="2">Homodimer.</text>
</comment>
<dbReference type="CDD" id="cd03177">
    <property type="entry name" value="GST_C_Delta_Epsilon"/>
    <property type="match status" value="1"/>
</dbReference>
<evidence type="ECO:0000259" key="8">
    <source>
        <dbReference type="PROSITE" id="PS50405"/>
    </source>
</evidence>
<dbReference type="EMBL" id="CVRI01000047">
    <property type="protein sequence ID" value="CRK97500.1"/>
    <property type="molecule type" value="Genomic_DNA"/>
</dbReference>
<protein>
    <recommendedName>
        <fullName evidence="3">glutathione transferase</fullName>
        <ecNumber evidence="3">2.5.1.18</ecNumber>
    </recommendedName>
    <alternativeName>
        <fullName evidence="5">GST class-theta</fullName>
    </alternativeName>
</protein>
<name>A0A1J1ID69_9DIPT</name>
<dbReference type="STRING" id="568069.A0A1J1ID69"/>
<evidence type="ECO:0000256" key="6">
    <source>
        <dbReference type="ARBA" id="ARBA00047960"/>
    </source>
</evidence>
<dbReference type="InterPro" id="IPR036249">
    <property type="entry name" value="Thioredoxin-like_sf"/>
</dbReference>
<dbReference type="SFLD" id="SFLDG00358">
    <property type="entry name" value="Main_(cytGST)"/>
    <property type="match status" value="1"/>
</dbReference>
<reference evidence="9 10" key="1">
    <citation type="submission" date="2015-04" db="EMBL/GenBank/DDBJ databases">
        <authorList>
            <person name="Syromyatnikov M.Y."/>
            <person name="Popov V.N."/>
        </authorList>
    </citation>
    <scope>NUCLEOTIDE SEQUENCE [LARGE SCALE GENOMIC DNA]</scope>
</reference>
<dbReference type="Pfam" id="PF00043">
    <property type="entry name" value="GST_C"/>
    <property type="match status" value="1"/>
</dbReference>
<dbReference type="PROSITE" id="PS50405">
    <property type="entry name" value="GST_CTER"/>
    <property type="match status" value="1"/>
</dbReference>
<dbReference type="PANTHER" id="PTHR43969">
    <property type="entry name" value="GLUTATHIONE S TRANSFERASE D10, ISOFORM A-RELATED"/>
    <property type="match status" value="1"/>
</dbReference>
<dbReference type="PROSITE" id="PS50404">
    <property type="entry name" value="GST_NTER"/>
    <property type="match status" value="1"/>
</dbReference>
<dbReference type="FunFam" id="3.40.30.10:FF:000208">
    <property type="entry name" value="glutathione S-transferase 1"/>
    <property type="match status" value="1"/>
</dbReference>
<accession>A0A1J1ID69</accession>
<dbReference type="InterPro" id="IPR036282">
    <property type="entry name" value="Glutathione-S-Trfase_C_sf"/>
</dbReference>
<dbReference type="PANTHER" id="PTHR43969:SF7">
    <property type="entry name" value="GST-CONTAINING FLYWCH ZINC-FINGER PROTEIN"/>
    <property type="match status" value="1"/>
</dbReference>
<dbReference type="CDD" id="cd03045">
    <property type="entry name" value="GST_N_Delta_Epsilon"/>
    <property type="match status" value="1"/>
</dbReference>
<proteinExistence type="inferred from homology"/>
<dbReference type="InterPro" id="IPR040079">
    <property type="entry name" value="Glutathione_S-Trfase"/>
</dbReference>
<dbReference type="SFLD" id="SFLDS00019">
    <property type="entry name" value="Glutathione_Transferase_(cytos"/>
    <property type="match status" value="1"/>
</dbReference>
<dbReference type="OrthoDB" id="422574at2759"/>
<organism evidence="9 10">
    <name type="scientific">Clunio marinus</name>
    <dbReference type="NCBI Taxonomy" id="568069"/>
    <lineage>
        <taxon>Eukaryota</taxon>
        <taxon>Metazoa</taxon>
        <taxon>Ecdysozoa</taxon>
        <taxon>Arthropoda</taxon>
        <taxon>Hexapoda</taxon>
        <taxon>Insecta</taxon>
        <taxon>Pterygota</taxon>
        <taxon>Neoptera</taxon>
        <taxon>Endopterygota</taxon>
        <taxon>Diptera</taxon>
        <taxon>Nematocera</taxon>
        <taxon>Chironomoidea</taxon>
        <taxon>Chironomidae</taxon>
        <taxon>Clunio</taxon>
    </lineage>
</organism>
<dbReference type="AlphaFoldDB" id="A0A1J1ID69"/>
<keyword evidence="10" id="KW-1185">Reference proteome</keyword>
<dbReference type="EC" id="2.5.1.18" evidence="3"/>
<evidence type="ECO:0000256" key="2">
    <source>
        <dbReference type="ARBA" id="ARBA00011738"/>
    </source>
</evidence>
<evidence type="ECO:0000259" key="7">
    <source>
        <dbReference type="PROSITE" id="PS50404"/>
    </source>
</evidence>
<comment type="catalytic activity">
    <reaction evidence="6">
        <text>RX + glutathione = an S-substituted glutathione + a halide anion + H(+)</text>
        <dbReference type="Rhea" id="RHEA:16437"/>
        <dbReference type="ChEBI" id="CHEBI:15378"/>
        <dbReference type="ChEBI" id="CHEBI:16042"/>
        <dbReference type="ChEBI" id="CHEBI:17792"/>
        <dbReference type="ChEBI" id="CHEBI:57925"/>
        <dbReference type="ChEBI" id="CHEBI:90779"/>
        <dbReference type="EC" id="2.5.1.18"/>
    </reaction>
</comment>
<evidence type="ECO:0000313" key="9">
    <source>
        <dbReference type="EMBL" id="CRK97500.1"/>
    </source>
</evidence>
<dbReference type="Proteomes" id="UP000183832">
    <property type="component" value="Unassembled WGS sequence"/>
</dbReference>
<keyword evidence="4" id="KW-0808">Transferase</keyword>
<sequence length="233" mass="26636">MNFLHRRTSAHKVTTLQRPILYYTPDSPPCQAVILVIKQLHLNIQLKDVDFDKSEHMSPEFRKMNPLHQVPTLDDNGFFISDSHAIISYMAAGSHLTSTDSRLLARINEMLCFDFELFRVMGEVGIPMFYEGAAEPSQKALKILDEKLSALEYYLKQRKWVSGEFLTIADFSVLATFSVIYHCPIDLSKYQATLEWFARCKKASVGYDDIEEDSKNALGNFLKSKGIELKLKS</sequence>
<evidence type="ECO:0000256" key="3">
    <source>
        <dbReference type="ARBA" id="ARBA00012452"/>
    </source>
</evidence>
<feature type="domain" description="GST C-terminal" evidence="8">
    <location>
        <begin position="100"/>
        <end position="226"/>
    </location>
</feature>
<dbReference type="InterPro" id="IPR004045">
    <property type="entry name" value="Glutathione_S-Trfase_N"/>
</dbReference>
<dbReference type="SUPFAM" id="SSF47616">
    <property type="entry name" value="GST C-terminal domain-like"/>
    <property type="match status" value="1"/>
</dbReference>
<dbReference type="GO" id="GO:0006749">
    <property type="term" value="P:glutathione metabolic process"/>
    <property type="evidence" value="ECO:0007669"/>
    <property type="project" value="TreeGrafter"/>
</dbReference>
<feature type="domain" description="GST N-terminal" evidence="7">
    <location>
        <begin position="17"/>
        <end position="98"/>
    </location>
</feature>
<dbReference type="Gene3D" id="1.20.1050.10">
    <property type="match status" value="1"/>
</dbReference>
<dbReference type="InterPro" id="IPR010987">
    <property type="entry name" value="Glutathione-S-Trfase_C-like"/>
</dbReference>
<dbReference type="SUPFAM" id="SSF52833">
    <property type="entry name" value="Thioredoxin-like"/>
    <property type="match status" value="1"/>
</dbReference>
<dbReference type="InterPro" id="IPR004046">
    <property type="entry name" value="GST_C"/>
</dbReference>